<evidence type="ECO:0000256" key="2">
    <source>
        <dbReference type="ARBA" id="ARBA00023157"/>
    </source>
</evidence>
<dbReference type="NCBIfam" id="TIGR01614">
    <property type="entry name" value="PME_inhib"/>
    <property type="match status" value="1"/>
</dbReference>
<sequence>MALTVEVAVFVNTNLGTRMAMDVSPDITARDLKRELETQHSNCFWNSGEIRVSRLMVKRKSCLYHLPDSVPMKSVFRGVKGTWFLHVEARFLSDCNRPCLPKYGASKPKFSITHPLHPENIVTSTAKSNTKGHCKRMLREKLFRCHNPLLGKLRRPFFFTKIRKRRKKISSAYEVNRVQIDKEKFPDCASKSMIDEPTHTSSEVVSVSGIIHRYFSNLSEDGGPSSPTRSVTSRVVQSWPEEHLKTQADDICSSIQVSPLTQFSAKRTAKPVCLPSPTGYGQRRYKLNKPEVGKRLVVASYSLGISPSKEHPAISLQLRSTVLPNLRGNADPTTVLQIEMNACLDLTKGALGQLKKTASNPSTSPADVSSIKVCQEVYEYAIDDINGASEAIAARDVGTLQTRLSAVITYFGTCDDAVAESPGFKLPLKEDDVVTLNKLASNCMAISTLLK</sequence>
<keyword evidence="1" id="KW-0732">Signal</keyword>
<comment type="similarity">
    <text evidence="3">Belongs to the PMEI family.</text>
</comment>
<dbReference type="SMART" id="SM00856">
    <property type="entry name" value="PMEI"/>
    <property type="match status" value="1"/>
</dbReference>
<organism evidence="5 6">
    <name type="scientific">Prunus persica</name>
    <name type="common">Peach</name>
    <name type="synonym">Amygdalus persica</name>
    <dbReference type="NCBI Taxonomy" id="3760"/>
    <lineage>
        <taxon>Eukaryota</taxon>
        <taxon>Viridiplantae</taxon>
        <taxon>Streptophyta</taxon>
        <taxon>Embryophyta</taxon>
        <taxon>Tracheophyta</taxon>
        <taxon>Spermatophyta</taxon>
        <taxon>Magnoliopsida</taxon>
        <taxon>eudicotyledons</taxon>
        <taxon>Gunneridae</taxon>
        <taxon>Pentapetalae</taxon>
        <taxon>rosids</taxon>
        <taxon>fabids</taxon>
        <taxon>Rosales</taxon>
        <taxon>Rosaceae</taxon>
        <taxon>Amygdaloideae</taxon>
        <taxon>Amygdaleae</taxon>
        <taxon>Prunus</taxon>
    </lineage>
</organism>
<dbReference type="Gene3D" id="1.20.140.40">
    <property type="entry name" value="Invertase/pectin methylesterase inhibitor family protein"/>
    <property type="match status" value="1"/>
</dbReference>
<dbReference type="GO" id="GO:0004857">
    <property type="term" value="F:enzyme inhibitor activity"/>
    <property type="evidence" value="ECO:0000318"/>
    <property type="project" value="GO_Central"/>
</dbReference>
<dbReference type="AlphaFoldDB" id="A0A251N616"/>
<dbReference type="PANTHER" id="PTHR35357">
    <property type="entry name" value="OS02G0537100 PROTEIN"/>
    <property type="match status" value="1"/>
</dbReference>
<dbReference type="GO" id="GO:0009505">
    <property type="term" value="C:plant-type cell wall"/>
    <property type="evidence" value="ECO:0000318"/>
    <property type="project" value="GO_Central"/>
</dbReference>
<evidence type="ECO:0000259" key="4">
    <source>
        <dbReference type="SMART" id="SM00856"/>
    </source>
</evidence>
<accession>A0A251N616</accession>
<dbReference type="InterPro" id="IPR006501">
    <property type="entry name" value="Pectinesterase_inhib_dom"/>
</dbReference>
<dbReference type="Gramene" id="ONH94039">
    <property type="protein sequence ID" value="ONH94039"/>
    <property type="gene ID" value="PRUPE_8G267500"/>
</dbReference>
<keyword evidence="6" id="KW-1185">Reference proteome</keyword>
<feature type="domain" description="Pectinesterase inhibitor" evidence="4">
    <location>
        <begin position="311"/>
        <end position="446"/>
    </location>
</feature>
<dbReference type="PANTHER" id="PTHR35357:SF19">
    <property type="entry name" value="OS05G0283200 PROTEIN"/>
    <property type="match status" value="1"/>
</dbReference>
<dbReference type="CDD" id="cd15800">
    <property type="entry name" value="PMEI-like_2"/>
    <property type="match status" value="1"/>
</dbReference>
<evidence type="ECO:0000313" key="6">
    <source>
        <dbReference type="Proteomes" id="UP000006882"/>
    </source>
</evidence>
<dbReference type="Proteomes" id="UP000006882">
    <property type="component" value="Chromosome G8"/>
</dbReference>
<evidence type="ECO:0000313" key="5">
    <source>
        <dbReference type="EMBL" id="ONH94039.1"/>
    </source>
</evidence>
<dbReference type="Pfam" id="PF04043">
    <property type="entry name" value="PMEI"/>
    <property type="match status" value="1"/>
</dbReference>
<proteinExistence type="inferred from homology"/>
<evidence type="ECO:0000256" key="1">
    <source>
        <dbReference type="ARBA" id="ARBA00022729"/>
    </source>
</evidence>
<evidence type="ECO:0000256" key="3">
    <source>
        <dbReference type="ARBA" id="ARBA00038471"/>
    </source>
</evidence>
<dbReference type="EMBL" id="CM007658">
    <property type="protein sequence ID" value="ONH94039.1"/>
    <property type="molecule type" value="Genomic_DNA"/>
</dbReference>
<keyword evidence="2" id="KW-1015">Disulfide bond</keyword>
<reference evidence="5 6" key="1">
    <citation type="journal article" date="2013" name="Nat. Genet.">
        <title>The high-quality draft genome of peach (Prunus persica) identifies unique patterns of genetic diversity, domestication and genome evolution.</title>
        <authorList>
            <consortium name="International Peach Genome Initiative"/>
            <person name="Verde I."/>
            <person name="Abbott A.G."/>
            <person name="Scalabrin S."/>
            <person name="Jung S."/>
            <person name="Shu S."/>
            <person name="Marroni F."/>
            <person name="Zhebentyayeva T."/>
            <person name="Dettori M.T."/>
            <person name="Grimwood J."/>
            <person name="Cattonaro F."/>
            <person name="Zuccolo A."/>
            <person name="Rossini L."/>
            <person name="Jenkins J."/>
            <person name="Vendramin E."/>
            <person name="Meisel L.A."/>
            <person name="Decroocq V."/>
            <person name="Sosinski B."/>
            <person name="Prochnik S."/>
            <person name="Mitros T."/>
            <person name="Policriti A."/>
            <person name="Cipriani G."/>
            <person name="Dondini L."/>
            <person name="Ficklin S."/>
            <person name="Goodstein D.M."/>
            <person name="Xuan P."/>
            <person name="Del Fabbro C."/>
            <person name="Aramini V."/>
            <person name="Copetti D."/>
            <person name="Gonzalez S."/>
            <person name="Horner D.S."/>
            <person name="Falchi R."/>
            <person name="Lucas S."/>
            <person name="Mica E."/>
            <person name="Maldonado J."/>
            <person name="Lazzari B."/>
            <person name="Bielenberg D."/>
            <person name="Pirona R."/>
            <person name="Miculan M."/>
            <person name="Barakat A."/>
            <person name="Testolin R."/>
            <person name="Stella A."/>
            <person name="Tartarini S."/>
            <person name="Tonutti P."/>
            <person name="Arus P."/>
            <person name="Orellana A."/>
            <person name="Wells C."/>
            <person name="Main D."/>
            <person name="Vizzotto G."/>
            <person name="Silva H."/>
            <person name="Salamini F."/>
            <person name="Schmutz J."/>
            <person name="Morgante M."/>
            <person name="Rokhsar D.S."/>
        </authorList>
    </citation>
    <scope>NUCLEOTIDE SEQUENCE [LARGE SCALE GENOMIC DNA]</scope>
    <source>
        <strain evidence="6">cv. Nemared</strain>
    </source>
</reference>
<dbReference type="SUPFAM" id="SSF101148">
    <property type="entry name" value="Plant invertase/pectin methylesterase inhibitor"/>
    <property type="match status" value="1"/>
</dbReference>
<protein>
    <recommendedName>
        <fullName evidence="4">Pectinesterase inhibitor domain-containing protein</fullName>
    </recommendedName>
</protein>
<dbReference type="STRING" id="3760.A0A251N616"/>
<dbReference type="eggNOG" id="KOG0939">
    <property type="taxonomic scope" value="Eukaryota"/>
</dbReference>
<dbReference type="InterPro" id="IPR035513">
    <property type="entry name" value="Invertase/methylesterase_inhib"/>
</dbReference>
<dbReference type="GO" id="GO:0009827">
    <property type="term" value="P:plant-type cell wall modification"/>
    <property type="evidence" value="ECO:0000318"/>
    <property type="project" value="GO_Central"/>
</dbReference>
<gene>
    <name evidence="5" type="ORF">PRUPE_8G267500</name>
</gene>
<name>A0A251N616_PRUPE</name>